<comment type="caution">
    <text evidence="2">The sequence shown here is derived from an EMBL/GenBank/DDBJ whole genome shotgun (WGS) entry which is preliminary data.</text>
</comment>
<keyword evidence="3" id="KW-1185">Reference proteome</keyword>
<reference evidence="2 3" key="1">
    <citation type="submission" date="2024-02" db="EMBL/GenBank/DDBJ databases">
        <authorList>
            <person name="Vignale AGUSTIN F."/>
            <person name="Sosa J E."/>
            <person name="Modenutti C."/>
        </authorList>
    </citation>
    <scope>NUCLEOTIDE SEQUENCE [LARGE SCALE GENOMIC DNA]</scope>
</reference>
<accession>A0ABC8UA86</accession>
<organism evidence="2 3">
    <name type="scientific">Ilex paraguariensis</name>
    <name type="common">yerba mate</name>
    <dbReference type="NCBI Taxonomy" id="185542"/>
    <lineage>
        <taxon>Eukaryota</taxon>
        <taxon>Viridiplantae</taxon>
        <taxon>Streptophyta</taxon>
        <taxon>Embryophyta</taxon>
        <taxon>Tracheophyta</taxon>
        <taxon>Spermatophyta</taxon>
        <taxon>Magnoliopsida</taxon>
        <taxon>eudicotyledons</taxon>
        <taxon>Gunneridae</taxon>
        <taxon>Pentapetalae</taxon>
        <taxon>asterids</taxon>
        <taxon>campanulids</taxon>
        <taxon>Aquifoliales</taxon>
        <taxon>Aquifoliaceae</taxon>
        <taxon>Ilex</taxon>
    </lineage>
</organism>
<keyword evidence="1" id="KW-1133">Transmembrane helix</keyword>
<dbReference type="AlphaFoldDB" id="A0ABC8UA86"/>
<name>A0ABC8UA86_9AQUA</name>
<dbReference type="EMBL" id="CAUOFW020007280">
    <property type="protein sequence ID" value="CAK9178671.1"/>
    <property type="molecule type" value="Genomic_DNA"/>
</dbReference>
<keyword evidence="1" id="KW-0812">Transmembrane</keyword>
<feature type="transmembrane region" description="Helical" evidence="1">
    <location>
        <begin position="173"/>
        <end position="193"/>
    </location>
</feature>
<dbReference type="Gene3D" id="3.30.200.20">
    <property type="entry name" value="Phosphorylase Kinase, domain 1"/>
    <property type="match status" value="1"/>
</dbReference>
<proteinExistence type="predicted"/>
<sequence>MVLNCGLELWVADGGILYLIVVKIWGLLFRFEHQHVVRYYQAWFETGVADYYGDSSWGSKTAVSSSFSYKDASSADIIGQESKLESTYLYIQMEYCPSPAWFRHISDWYMCISTQFGSQLPFIIQVHTHSTTKRYSFGPVQITVAIHNPAPIQPPRVQILAGSAPYCLVHTRFSIAFVFQGLFFSVSVVFQFFPAQFWPSSVGALPALGLF</sequence>
<dbReference type="Proteomes" id="UP001642360">
    <property type="component" value="Unassembled WGS sequence"/>
</dbReference>
<evidence type="ECO:0000256" key="1">
    <source>
        <dbReference type="SAM" id="Phobius"/>
    </source>
</evidence>
<evidence type="ECO:0000313" key="2">
    <source>
        <dbReference type="EMBL" id="CAK9178671.1"/>
    </source>
</evidence>
<gene>
    <name evidence="2" type="ORF">ILEXP_LOCUS48591</name>
</gene>
<feature type="transmembrane region" description="Helical" evidence="1">
    <location>
        <begin position="15"/>
        <end position="31"/>
    </location>
</feature>
<evidence type="ECO:0000313" key="3">
    <source>
        <dbReference type="Proteomes" id="UP001642360"/>
    </source>
</evidence>
<keyword evidence="1" id="KW-0472">Membrane</keyword>
<protein>
    <submittedName>
        <fullName evidence="2">Uncharacterized protein</fullName>
    </submittedName>
</protein>